<feature type="compositionally biased region" description="Basic and acidic residues" evidence="1">
    <location>
        <begin position="17"/>
        <end position="26"/>
    </location>
</feature>
<proteinExistence type="predicted"/>
<evidence type="ECO:0000256" key="1">
    <source>
        <dbReference type="SAM" id="MobiDB-lite"/>
    </source>
</evidence>
<gene>
    <name evidence="2" type="ORF">SBRY_40861</name>
</gene>
<feature type="compositionally biased region" description="Basic residues" evidence="1">
    <location>
        <begin position="207"/>
        <end position="216"/>
    </location>
</feature>
<protein>
    <submittedName>
        <fullName evidence="2">Uncharacterized protein</fullName>
    </submittedName>
</protein>
<feature type="region of interest" description="Disordered" evidence="1">
    <location>
        <begin position="1"/>
        <end position="79"/>
    </location>
</feature>
<feature type="compositionally biased region" description="Basic and acidic residues" evidence="1">
    <location>
        <begin position="186"/>
        <end position="206"/>
    </location>
</feature>
<evidence type="ECO:0000313" key="2">
    <source>
        <dbReference type="EMBL" id="CAG7648165.1"/>
    </source>
</evidence>
<dbReference type="AlphaFoldDB" id="A0A9W4MCB9"/>
<keyword evidence="3" id="KW-1185">Reference proteome</keyword>
<organism evidence="2 3">
    <name type="scientific">Actinacidiphila bryophytorum</name>
    <dbReference type="NCBI Taxonomy" id="1436133"/>
    <lineage>
        <taxon>Bacteria</taxon>
        <taxon>Bacillati</taxon>
        <taxon>Actinomycetota</taxon>
        <taxon>Actinomycetes</taxon>
        <taxon>Kitasatosporales</taxon>
        <taxon>Streptomycetaceae</taxon>
        <taxon>Actinacidiphila</taxon>
    </lineage>
</organism>
<feature type="compositionally biased region" description="Basic and acidic residues" evidence="1">
    <location>
        <begin position="289"/>
        <end position="300"/>
    </location>
</feature>
<feature type="compositionally biased region" description="Basic residues" evidence="1">
    <location>
        <begin position="273"/>
        <end position="288"/>
    </location>
</feature>
<accession>A0A9W4MCB9</accession>
<feature type="region of interest" description="Disordered" evidence="1">
    <location>
        <begin position="153"/>
        <end position="385"/>
    </location>
</feature>
<evidence type="ECO:0000313" key="3">
    <source>
        <dbReference type="Proteomes" id="UP001153328"/>
    </source>
</evidence>
<feature type="compositionally biased region" description="Basic residues" evidence="1">
    <location>
        <begin position="250"/>
        <end position="266"/>
    </location>
</feature>
<comment type="caution">
    <text evidence="2">The sequence shown here is derived from an EMBL/GenBank/DDBJ whole genome shotgun (WGS) entry which is preliminary data.</text>
</comment>
<dbReference type="EMBL" id="CAJVAX010000018">
    <property type="protein sequence ID" value="CAG7648165.1"/>
    <property type="molecule type" value="Genomic_DNA"/>
</dbReference>
<feature type="compositionally biased region" description="Basic and acidic residues" evidence="1">
    <location>
        <begin position="51"/>
        <end position="61"/>
    </location>
</feature>
<feature type="compositionally biased region" description="Basic residues" evidence="1">
    <location>
        <begin position="27"/>
        <end position="50"/>
    </location>
</feature>
<dbReference type="Proteomes" id="UP001153328">
    <property type="component" value="Unassembled WGS sequence"/>
</dbReference>
<feature type="compositionally biased region" description="Basic and acidic residues" evidence="1">
    <location>
        <begin position="340"/>
        <end position="350"/>
    </location>
</feature>
<name>A0A9W4MCB9_9ACTN</name>
<reference evidence="2" key="1">
    <citation type="submission" date="2021-06" db="EMBL/GenBank/DDBJ databases">
        <authorList>
            <person name="Arsene-Ploetze F."/>
        </authorList>
    </citation>
    <scope>NUCLEOTIDE SEQUENCE</scope>
    <source>
        <strain evidence="2">SBRY1</strain>
    </source>
</reference>
<sequence length="385" mass="42668">MELQDHPRVQGAHRRLRGEVPADPRRAGRHPRRRLLRQGHGHAGRRRRHRCADAQERDGLRPVRHPRRTAPADRCRAGAHRQVGLRRTVRLRVQRPLFRGALPAGLLGAVLQQEAGGERGPVAPDLERLRRPGQAADDRVGCVEDVRHLPAHLALGGAGGGLGADRREPAGRGLLLDEGPVRHRPGRAEGRCHPAVRDRDHPEGRLRRAVHHRQGRHGPDGHLVGRGAAVGEGAGQEPRRLGHGTAAADHRRRQGHHFRVAHRLRGQHALAQRGRRREVRRVGGRPRGRRDGGQDRDRPVLHRRVDHRGLLPGRGHAGGRPHPARDAALDRTAGAAGERQVLRRGPDTHRGARTRHDRREVGRQGHQGDGQTGQVRGPLTLRHTT</sequence>